<organism evidence="2 3">
    <name type="scientific">Thomasclavelia spiroformis</name>
    <dbReference type="NCBI Taxonomy" id="29348"/>
    <lineage>
        <taxon>Bacteria</taxon>
        <taxon>Bacillati</taxon>
        <taxon>Bacillota</taxon>
        <taxon>Erysipelotrichia</taxon>
        <taxon>Erysipelotrichales</taxon>
        <taxon>Coprobacillaceae</taxon>
        <taxon>Thomasclavelia</taxon>
    </lineage>
</organism>
<evidence type="ECO:0000313" key="3">
    <source>
        <dbReference type="Proteomes" id="UP000749320"/>
    </source>
</evidence>
<dbReference type="Proteomes" id="UP000749320">
    <property type="component" value="Unassembled WGS sequence"/>
</dbReference>
<feature type="coiled-coil region" evidence="1">
    <location>
        <begin position="239"/>
        <end position="266"/>
    </location>
</feature>
<gene>
    <name evidence="2" type="ORF">K8V91_01160</name>
</gene>
<dbReference type="AlphaFoldDB" id="A0A921KIE8"/>
<proteinExistence type="predicted"/>
<evidence type="ECO:0000256" key="1">
    <source>
        <dbReference type="SAM" id="Coils"/>
    </source>
</evidence>
<reference evidence="2" key="2">
    <citation type="submission" date="2021-09" db="EMBL/GenBank/DDBJ databases">
        <authorList>
            <person name="Gilroy R."/>
        </authorList>
    </citation>
    <scope>NUCLEOTIDE SEQUENCE</scope>
    <source>
        <strain evidence="2">CHK193-16274</strain>
    </source>
</reference>
<name>A0A921KIE8_9FIRM</name>
<dbReference type="EMBL" id="DYWV01000040">
    <property type="protein sequence ID" value="HJF39505.1"/>
    <property type="molecule type" value="Genomic_DNA"/>
</dbReference>
<sequence>MSSSLTSPYTLEERRLQGIVQQCSADLKLAMDKLTSQKKMIEQQRLQQIEKDEQYKIDLNSAEEEQLKEQEKLKNKQKEKEKQLREMLQKMQIELETFSEHYGNMQLALERQNKLSYMLDHAQENLDDLEKKIHEHIDMTETEIREKSSEGKLRLTRLGNLSSEVKRINKGISLKENDIKATKATKRESPLEIFSSKLDRALTSPYAKRISQLGLMKKKLYEQPVYARTAFAIKNMKQLDMLLKRLTDITQQNKNAERSKKDLVIKYKAICQLLDISPDEKLEDISGSTLKLSQTFEELQRLYQEKKKREYVSHAIEEVMKRHGIFFQDIGNNNELQFSMENADLSVSGTDSDYLTLEVTGQYSGDTPTMNDRRKSTTAALHFCSILSEIVEELKQDFGIVFNNITTVEPNENRIMMKKLRRHSNKKYHENTKSMVMH</sequence>
<keyword evidence="1" id="KW-0175">Coiled coil</keyword>
<comment type="caution">
    <text evidence="2">The sequence shown here is derived from an EMBL/GenBank/DDBJ whole genome shotgun (WGS) entry which is preliminary data.</text>
</comment>
<reference evidence="2" key="1">
    <citation type="journal article" date="2021" name="PeerJ">
        <title>Extensive microbial diversity within the chicken gut microbiome revealed by metagenomics and culture.</title>
        <authorList>
            <person name="Gilroy R."/>
            <person name="Ravi A."/>
            <person name="Getino M."/>
            <person name="Pursley I."/>
            <person name="Horton D.L."/>
            <person name="Alikhan N.F."/>
            <person name="Baker D."/>
            <person name="Gharbi K."/>
            <person name="Hall N."/>
            <person name="Watson M."/>
            <person name="Adriaenssens E.M."/>
            <person name="Foster-Nyarko E."/>
            <person name="Jarju S."/>
            <person name="Secka A."/>
            <person name="Antonio M."/>
            <person name="Oren A."/>
            <person name="Chaudhuri R.R."/>
            <person name="La Ragione R."/>
            <person name="Hildebrand F."/>
            <person name="Pallen M.J."/>
        </authorList>
    </citation>
    <scope>NUCLEOTIDE SEQUENCE</scope>
    <source>
        <strain evidence="2">CHK193-16274</strain>
    </source>
</reference>
<evidence type="ECO:0000313" key="2">
    <source>
        <dbReference type="EMBL" id="HJF39505.1"/>
    </source>
</evidence>
<protein>
    <submittedName>
        <fullName evidence="2">Uncharacterized protein</fullName>
    </submittedName>
</protein>
<feature type="coiled-coil region" evidence="1">
    <location>
        <begin position="24"/>
        <end position="139"/>
    </location>
</feature>
<accession>A0A921KIE8</accession>